<evidence type="ECO:0000256" key="1">
    <source>
        <dbReference type="SAM" id="MobiDB-lite"/>
    </source>
</evidence>
<protein>
    <submittedName>
        <fullName evidence="3">C2H2-type domain-containing protein</fullName>
    </submittedName>
</protein>
<feature type="region of interest" description="Disordered" evidence="1">
    <location>
        <begin position="1"/>
        <end position="21"/>
    </location>
</feature>
<organism evidence="2 3">
    <name type="scientific">Meloidogyne javanica</name>
    <name type="common">Root-knot nematode worm</name>
    <dbReference type="NCBI Taxonomy" id="6303"/>
    <lineage>
        <taxon>Eukaryota</taxon>
        <taxon>Metazoa</taxon>
        <taxon>Ecdysozoa</taxon>
        <taxon>Nematoda</taxon>
        <taxon>Chromadorea</taxon>
        <taxon>Rhabditida</taxon>
        <taxon>Tylenchina</taxon>
        <taxon>Tylenchomorpha</taxon>
        <taxon>Tylenchoidea</taxon>
        <taxon>Meloidogynidae</taxon>
        <taxon>Meloidogyninae</taxon>
        <taxon>Meloidogyne</taxon>
        <taxon>Meloidogyne incognita group</taxon>
    </lineage>
</organism>
<reference evidence="3" key="1">
    <citation type="submission" date="2022-11" db="UniProtKB">
        <authorList>
            <consortium name="WormBaseParasite"/>
        </authorList>
    </citation>
    <scope>IDENTIFICATION</scope>
</reference>
<dbReference type="WBParaSite" id="scaffold41182_cov326.g23813">
    <property type="protein sequence ID" value="scaffold41182_cov326.g23813"/>
    <property type="gene ID" value="scaffold41182_cov326.g23813"/>
</dbReference>
<evidence type="ECO:0000313" key="2">
    <source>
        <dbReference type="Proteomes" id="UP000887561"/>
    </source>
</evidence>
<keyword evidence="2" id="KW-1185">Reference proteome</keyword>
<feature type="compositionally biased region" description="Polar residues" evidence="1">
    <location>
        <begin position="1"/>
        <end position="15"/>
    </location>
</feature>
<dbReference type="AlphaFoldDB" id="A0A915MLQ0"/>
<sequence>AWLNEQPLNPSTRNSVRPGLGTKFTPQKVISNFRHVRSTRQLRRISQFRVNTSEMSIPELELVLQRKMVEKLGRKIPVSLVDKLHAKCGICDTVISLNKKFEIVHLVRHFNAWHPSTHKCAGTWPNKESTDNCKPLSSQDFAVIDTNSNSIDNLQCIWCGMFLSSNEIGMHFHEIHPEEVEVPKCNLCMQELLLNARIYERFREDFCLFF</sequence>
<proteinExistence type="predicted"/>
<dbReference type="Proteomes" id="UP000887561">
    <property type="component" value="Unplaced"/>
</dbReference>
<name>A0A915MLQ0_MELJA</name>
<evidence type="ECO:0000313" key="3">
    <source>
        <dbReference type="WBParaSite" id="scaffold41182_cov326.g23813"/>
    </source>
</evidence>
<accession>A0A915MLQ0</accession>